<name>A0ABS7CN40_9BACL</name>
<organism evidence="1 2">
    <name type="scientific">Paenibacillus sepulcri</name>
    <dbReference type="NCBI Taxonomy" id="359917"/>
    <lineage>
        <taxon>Bacteria</taxon>
        <taxon>Bacillati</taxon>
        <taxon>Bacillota</taxon>
        <taxon>Bacilli</taxon>
        <taxon>Bacillales</taxon>
        <taxon>Paenibacillaceae</taxon>
        <taxon>Paenibacillus</taxon>
    </lineage>
</organism>
<dbReference type="GO" id="GO:0003677">
    <property type="term" value="F:DNA binding"/>
    <property type="evidence" value="ECO:0007669"/>
    <property type="project" value="UniProtKB-KW"/>
</dbReference>
<protein>
    <submittedName>
        <fullName evidence="1">DNA-binding response regulator</fullName>
    </submittedName>
</protein>
<sequence>MGRLSGEIRQEEDGKRKRLQRDLIFNENYPAIKSDFINKMLKGEYADFDAVHEKSRLLKLNLSEPEYAVITIDIDDLAIMTENRSAAEKQLLKFAVMNIA</sequence>
<dbReference type="EMBL" id="JAHZIK010003819">
    <property type="protein sequence ID" value="MBW7462330.1"/>
    <property type="molecule type" value="Genomic_DNA"/>
</dbReference>
<keyword evidence="2" id="KW-1185">Reference proteome</keyword>
<comment type="caution">
    <text evidence="1">The sequence shown here is derived from an EMBL/GenBank/DDBJ whole genome shotgun (WGS) entry which is preliminary data.</text>
</comment>
<evidence type="ECO:0000313" key="1">
    <source>
        <dbReference type="EMBL" id="MBW7462330.1"/>
    </source>
</evidence>
<proteinExistence type="predicted"/>
<evidence type="ECO:0000313" key="2">
    <source>
        <dbReference type="Proteomes" id="UP001519887"/>
    </source>
</evidence>
<gene>
    <name evidence="1" type="ORF">K0U00_50590</name>
</gene>
<keyword evidence="1" id="KW-0238">DNA-binding</keyword>
<reference evidence="1 2" key="1">
    <citation type="submission" date="2021-07" db="EMBL/GenBank/DDBJ databases">
        <title>Paenibacillus radiodurans sp. nov., isolated from the southeastern edge of Tengger Desert.</title>
        <authorList>
            <person name="Zhang G."/>
        </authorList>
    </citation>
    <scope>NUCLEOTIDE SEQUENCE [LARGE SCALE GENOMIC DNA]</scope>
    <source>
        <strain evidence="1 2">CCM 7311</strain>
    </source>
</reference>
<feature type="non-terminal residue" evidence="1">
    <location>
        <position position="100"/>
    </location>
</feature>
<dbReference type="Proteomes" id="UP001519887">
    <property type="component" value="Unassembled WGS sequence"/>
</dbReference>
<accession>A0ABS7CN40</accession>